<evidence type="ECO:0000256" key="2">
    <source>
        <dbReference type="ARBA" id="ARBA00006840"/>
    </source>
</evidence>
<comment type="caution">
    <text evidence="7">The sequence shown here is derived from an EMBL/GenBank/DDBJ whole genome shotgun (WGS) entry which is preliminary data.</text>
</comment>
<dbReference type="PROSITE" id="PS00421">
    <property type="entry name" value="TM4_1"/>
    <property type="match status" value="1"/>
</dbReference>
<keyword evidence="4 6" id="KW-1133">Transmembrane helix</keyword>
<dbReference type="SUPFAM" id="SSF48652">
    <property type="entry name" value="Tetraspanin"/>
    <property type="match status" value="1"/>
</dbReference>
<dbReference type="GO" id="GO:0005886">
    <property type="term" value="C:plasma membrane"/>
    <property type="evidence" value="ECO:0007669"/>
    <property type="project" value="TreeGrafter"/>
</dbReference>
<dbReference type="Gene3D" id="1.10.1450.10">
    <property type="entry name" value="Tetraspanin"/>
    <property type="match status" value="1"/>
</dbReference>
<dbReference type="InterPro" id="IPR018499">
    <property type="entry name" value="Tetraspanin/Peripherin"/>
</dbReference>
<dbReference type="EMBL" id="JAXCGZ010000348">
    <property type="protein sequence ID" value="KAK7086138.1"/>
    <property type="molecule type" value="Genomic_DNA"/>
</dbReference>
<dbReference type="PRINTS" id="PR00259">
    <property type="entry name" value="TMFOUR"/>
</dbReference>
<gene>
    <name evidence="7" type="ORF">SK128_017204</name>
</gene>
<evidence type="ECO:0000313" key="8">
    <source>
        <dbReference type="Proteomes" id="UP001381693"/>
    </source>
</evidence>
<feature type="transmembrane region" description="Helical" evidence="6">
    <location>
        <begin position="58"/>
        <end position="81"/>
    </location>
</feature>
<feature type="transmembrane region" description="Helical" evidence="6">
    <location>
        <begin position="16"/>
        <end position="38"/>
    </location>
</feature>
<keyword evidence="8" id="KW-1185">Reference proteome</keyword>
<comment type="subcellular location">
    <subcellularLocation>
        <location evidence="1 6">Membrane</location>
        <topology evidence="1 6">Multi-pass membrane protein</topology>
    </subcellularLocation>
</comment>
<dbReference type="PANTHER" id="PTHR19282">
    <property type="entry name" value="TETRASPANIN"/>
    <property type="match status" value="1"/>
</dbReference>
<protein>
    <recommendedName>
        <fullName evidence="6">Tetraspanin</fullName>
    </recommendedName>
</protein>
<organism evidence="7 8">
    <name type="scientific">Halocaridina rubra</name>
    <name type="common">Hawaiian red shrimp</name>
    <dbReference type="NCBI Taxonomy" id="373956"/>
    <lineage>
        <taxon>Eukaryota</taxon>
        <taxon>Metazoa</taxon>
        <taxon>Ecdysozoa</taxon>
        <taxon>Arthropoda</taxon>
        <taxon>Crustacea</taxon>
        <taxon>Multicrustacea</taxon>
        <taxon>Malacostraca</taxon>
        <taxon>Eumalacostraca</taxon>
        <taxon>Eucarida</taxon>
        <taxon>Decapoda</taxon>
        <taxon>Pleocyemata</taxon>
        <taxon>Caridea</taxon>
        <taxon>Atyoidea</taxon>
        <taxon>Atyidae</taxon>
        <taxon>Halocaridina</taxon>
    </lineage>
</organism>
<evidence type="ECO:0000256" key="3">
    <source>
        <dbReference type="ARBA" id="ARBA00022692"/>
    </source>
</evidence>
<dbReference type="InterPro" id="IPR018503">
    <property type="entry name" value="Tetraspanin_CS"/>
</dbReference>
<dbReference type="PANTHER" id="PTHR19282:SF527">
    <property type="entry name" value="TETRASPANIN"/>
    <property type="match status" value="1"/>
</dbReference>
<name>A0AAN9AEP6_HALRR</name>
<keyword evidence="5 6" id="KW-0472">Membrane</keyword>
<proteinExistence type="inferred from homology"/>
<dbReference type="AlphaFoldDB" id="A0AAN9AEP6"/>
<evidence type="ECO:0000256" key="1">
    <source>
        <dbReference type="ARBA" id="ARBA00004141"/>
    </source>
</evidence>
<dbReference type="InterPro" id="IPR008952">
    <property type="entry name" value="Tetraspanin_EC2_sf"/>
</dbReference>
<dbReference type="CDD" id="cd03127">
    <property type="entry name" value="tetraspanin_LEL"/>
    <property type="match status" value="1"/>
</dbReference>
<feature type="transmembrane region" description="Helical" evidence="6">
    <location>
        <begin position="220"/>
        <end position="243"/>
    </location>
</feature>
<evidence type="ECO:0000256" key="6">
    <source>
        <dbReference type="RuleBase" id="RU361218"/>
    </source>
</evidence>
<evidence type="ECO:0000313" key="7">
    <source>
        <dbReference type="EMBL" id="KAK7086138.1"/>
    </source>
</evidence>
<dbReference type="InterPro" id="IPR000301">
    <property type="entry name" value="Tetraspanin_animals"/>
</dbReference>
<sequence>MGRGVEMDGCGRCVRFLMFAINFIIWVGSIVILVLGIWTVVDRPYLEKLLGNDMYMTAAYILIATGCLIFFVSFLGCFGALKEIKCMLLTYFIIVLLLFIILLIGGILGYVFKDKASTTVRNAMTSAMKEYSPNSGNSVTKAWDETQIAMKCCGITEPVQEWVKNNNHFDNNGNKVPKSCCKKSESGEFLECQRNPTEANTYLEGCFAKATDFVKNQAKIIGGVGIAVAIIMLLGLVFSIALFKMID</sequence>
<evidence type="ECO:0000256" key="5">
    <source>
        <dbReference type="ARBA" id="ARBA00023136"/>
    </source>
</evidence>
<dbReference type="Proteomes" id="UP001381693">
    <property type="component" value="Unassembled WGS sequence"/>
</dbReference>
<feature type="transmembrane region" description="Helical" evidence="6">
    <location>
        <begin position="88"/>
        <end position="112"/>
    </location>
</feature>
<accession>A0AAN9AEP6</accession>
<keyword evidence="3 6" id="KW-0812">Transmembrane</keyword>
<reference evidence="7 8" key="1">
    <citation type="submission" date="2023-11" db="EMBL/GenBank/DDBJ databases">
        <title>Halocaridina rubra genome assembly.</title>
        <authorList>
            <person name="Smith C."/>
        </authorList>
    </citation>
    <scope>NUCLEOTIDE SEQUENCE [LARGE SCALE GENOMIC DNA]</scope>
    <source>
        <strain evidence="7">EP-1</strain>
        <tissue evidence="7">Whole</tissue>
    </source>
</reference>
<evidence type="ECO:0000256" key="4">
    <source>
        <dbReference type="ARBA" id="ARBA00022989"/>
    </source>
</evidence>
<comment type="similarity">
    <text evidence="2 6">Belongs to the tetraspanin (TM4SF) family.</text>
</comment>
<dbReference type="PIRSF" id="PIRSF002419">
    <property type="entry name" value="Tetraspanin"/>
    <property type="match status" value="1"/>
</dbReference>
<dbReference type="Pfam" id="PF00335">
    <property type="entry name" value="Tetraspanin"/>
    <property type="match status" value="1"/>
</dbReference>